<accession>A0A9R1CQP0</accession>
<evidence type="ECO:0000256" key="1">
    <source>
        <dbReference type="SAM" id="MobiDB-lite"/>
    </source>
</evidence>
<comment type="caution">
    <text evidence="2">The sequence shown here is derived from an EMBL/GenBank/DDBJ whole genome shotgun (WGS) entry which is preliminary data.</text>
</comment>
<protein>
    <submittedName>
        <fullName evidence="2">Uncharacterized protein</fullName>
    </submittedName>
</protein>
<evidence type="ECO:0000313" key="2">
    <source>
        <dbReference type="EMBL" id="MCQ4331951.1"/>
    </source>
</evidence>
<dbReference type="EMBL" id="JAHLKM010000001">
    <property type="protein sequence ID" value="MCQ4331951.1"/>
    <property type="molecule type" value="Genomic_DNA"/>
</dbReference>
<dbReference type="Pfam" id="PF23957">
    <property type="entry name" value="DUF7286"/>
    <property type="match status" value="1"/>
</dbReference>
<evidence type="ECO:0000313" key="3">
    <source>
        <dbReference type="Proteomes" id="UP001139494"/>
    </source>
</evidence>
<sequence length="62" mass="6762">MTYLRDGRAANLTHRGERVHLGTAERISVRTKTAVIVVVPPGPRGVGNTDGKMDRRSPGWPP</sequence>
<dbReference type="AlphaFoldDB" id="A0A9R1CQP0"/>
<gene>
    <name evidence="2" type="ORF">KM295_00325</name>
</gene>
<proteinExistence type="predicted"/>
<name>A0A9R1CQP0_9EURY</name>
<keyword evidence="3" id="KW-1185">Reference proteome</keyword>
<organism evidence="2 3">
    <name type="scientific">Natronomonas aquatica</name>
    <dbReference type="NCBI Taxonomy" id="2841590"/>
    <lineage>
        <taxon>Archaea</taxon>
        <taxon>Methanobacteriati</taxon>
        <taxon>Methanobacteriota</taxon>
        <taxon>Stenosarchaea group</taxon>
        <taxon>Halobacteria</taxon>
        <taxon>Halobacteriales</taxon>
        <taxon>Natronomonadaceae</taxon>
        <taxon>Natronomonas</taxon>
    </lineage>
</organism>
<dbReference type="Proteomes" id="UP001139494">
    <property type="component" value="Unassembled WGS sequence"/>
</dbReference>
<feature type="compositionally biased region" description="Basic and acidic residues" evidence="1">
    <location>
        <begin position="51"/>
        <end position="62"/>
    </location>
</feature>
<feature type="region of interest" description="Disordered" evidence="1">
    <location>
        <begin position="40"/>
        <end position="62"/>
    </location>
</feature>
<reference evidence="2" key="1">
    <citation type="journal article" date="2023" name="Front. Microbiol.">
        <title>Genomic-based phylogenetic and metabolic analyses of the genus Natronomonas, and description of Natronomonas aquatica sp. nov.</title>
        <authorList>
            <person name="Garcia-Roldan A."/>
            <person name="Duran-Viseras A."/>
            <person name="de la Haba R.R."/>
            <person name="Corral P."/>
            <person name="Sanchez-Porro C."/>
            <person name="Ventosa A."/>
        </authorList>
    </citation>
    <scope>NUCLEOTIDE SEQUENCE</scope>
    <source>
        <strain evidence="2">F2-12</strain>
    </source>
</reference>
<dbReference type="InterPro" id="IPR055710">
    <property type="entry name" value="DUF7286"/>
</dbReference>